<dbReference type="Gene3D" id="3.10.20.30">
    <property type="match status" value="1"/>
</dbReference>
<dbReference type="Gene3D" id="3.30.460.10">
    <property type="entry name" value="Beta Polymerase, domain 2"/>
    <property type="match status" value="1"/>
</dbReference>
<dbReference type="Pfam" id="PF13291">
    <property type="entry name" value="ACT_4"/>
    <property type="match status" value="1"/>
</dbReference>
<dbReference type="FunFam" id="3.30.460.10:FF:000001">
    <property type="entry name" value="GTP pyrophosphokinase RelA"/>
    <property type="match status" value="1"/>
</dbReference>
<dbReference type="PROSITE" id="PS51831">
    <property type="entry name" value="HD"/>
    <property type="match status" value="1"/>
</dbReference>
<evidence type="ECO:0000256" key="1">
    <source>
        <dbReference type="ARBA" id="ARBA00004976"/>
    </source>
</evidence>
<keyword evidence="8" id="KW-0418">Kinase</keyword>
<dbReference type="GO" id="GO:0005886">
    <property type="term" value="C:plasma membrane"/>
    <property type="evidence" value="ECO:0007669"/>
    <property type="project" value="TreeGrafter"/>
</dbReference>
<dbReference type="SUPFAM" id="SSF81271">
    <property type="entry name" value="TGS-like"/>
    <property type="match status" value="1"/>
</dbReference>
<name>A0A1G5RW78_9FIRM</name>
<dbReference type="NCBIfam" id="TIGR00691">
    <property type="entry name" value="spoT_relA"/>
    <property type="match status" value="1"/>
</dbReference>
<dbReference type="Pfam" id="PF02824">
    <property type="entry name" value="TGS"/>
    <property type="match status" value="1"/>
</dbReference>
<dbReference type="InterPro" id="IPR012675">
    <property type="entry name" value="Beta-grasp_dom_sf"/>
</dbReference>
<dbReference type="GO" id="GO:0015970">
    <property type="term" value="P:guanosine tetraphosphate biosynthetic process"/>
    <property type="evidence" value="ECO:0007669"/>
    <property type="project" value="UniProtKB-UniPathway"/>
</dbReference>
<dbReference type="Gene3D" id="3.30.70.260">
    <property type="match status" value="1"/>
</dbReference>
<evidence type="ECO:0000313" key="9">
    <source>
        <dbReference type="Proteomes" id="UP000199208"/>
    </source>
</evidence>
<keyword evidence="8" id="KW-0808">Transferase</keyword>
<dbReference type="Pfam" id="PF19296">
    <property type="entry name" value="RelA_AH_RIS"/>
    <property type="match status" value="1"/>
</dbReference>
<gene>
    <name evidence="8" type="ORF">SAMN03080599_01233</name>
</gene>
<evidence type="ECO:0000256" key="2">
    <source>
        <dbReference type="ARBA" id="ARBA00013251"/>
    </source>
</evidence>
<dbReference type="FunFam" id="3.10.20.30:FF:000002">
    <property type="entry name" value="GTP pyrophosphokinase (RelA/SpoT)"/>
    <property type="match status" value="1"/>
</dbReference>
<dbReference type="GO" id="GO:0016301">
    <property type="term" value="F:kinase activity"/>
    <property type="evidence" value="ECO:0007669"/>
    <property type="project" value="UniProtKB-KW"/>
</dbReference>
<comment type="function">
    <text evidence="4">In eubacteria ppGpp (guanosine 3'-diphosphate 5'-diphosphate) is a mediator of the stringent response that coordinates a variety of cellular activities in response to changes in nutritional abundance.</text>
</comment>
<dbReference type="InterPro" id="IPR045600">
    <property type="entry name" value="RelA/SpoT_AH_RIS"/>
</dbReference>
<dbReference type="AlphaFoldDB" id="A0A1G5RW78"/>
<keyword evidence="9" id="KW-1185">Reference proteome</keyword>
<dbReference type="InterPro" id="IPR007685">
    <property type="entry name" value="RelA_SpoT"/>
</dbReference>
<proteinExistence type="inferred from homology"/>
<dbReference type="InterPro" id="IPR012676">
    <property type="entry name" value="TGS-like"/>
</dbReference>
<dbReference type="SMART" id="SM00471">
    <property type="entry name" value="HDc"/>
    <property type="match status" value="1"/>
</dbReference>
<comment type="similarity">
    <text evidence="4">Belongs to the relA/spoT family.</text>
</comment>
<organism evidence="8 9">
    <name type="scientific">Acidaminobacter hydrogenoformans DSM 2784</name>
    <dbReference type="NCBI Taxonomy" id="1120920"/>
    <lineage>
        <taxon>Bacteria</taxon>
        <taxon>Bacillati</taxon>
        <taxon>Bacillota</taxon>
        <taxon>Clostridia</taxon>
        <taxon>Peptostreptococcales</taxon>
        <taxon>Acidaminobacteraceae</taxon>
        <taxon>Acidaminobacter</taxon>
    </lineage>
</organism>
<evidence type="ECO:0000256" key="4">
    <source>
        <dbReference type="RuleBase" id="RU003847"/>
    </source>
</evidence>
<dbReference type="CDD" id="cd04876">
    <property type="entry name" value="ACT_RelA-SpoT"/>
    <property type="match status" value="1"/>
</dbReference>
<dbReference type="InterPro" id="IPR043519">
    <property type="entry name" value="NT_sf"/>
</dbReference>
<dbReference type="Gene3D" id="1.10.3210.10">
    <property type="entry name" value="Hypothetical protein af1432"/>
    <property type="match status" value="1"/>
</dbReference>
<dbReference type="SMART" id="SM00954">
    <property type="entry name" value="RelA_SpoT"/>
    <property type="match status" value="1"/>
</dbReference>
<dbReference type="Pfam" id="PF13328">
    <property type="entry name" value="HD_4"/>
    <property type="match status" value="1"/>
</dbReference>
<evidence type="ECO:0000259" key="7">
    <source>
        <dbReference type="PROSITE" id="PS51880"/>
    </source>
</evidence>
<dbReference type="PROSITE" id="PS51671">
    <property type="entry name" value="ACT"/>
    <property type="match status" value="1"/>
</dbReference>
<dbReference type="InterPro" id="IPR045865">
    <property type="entry name" value="ACT-like_dom_sf"/>
</dbReference>
<dbReference type="InterPro" id="IPR002912">
    <property type="entry name" value="ACT_dom"/>
</dbReference>
<dbReference type="CDD" id="cd05399">
    <property type="entry name" value="NT_Rel-Spo_like"/>
    <property type="match status" value="1"/>
</dbReference>
<dbReference type="InterPro" id="IPR004095">
    <property type="entry name" value="TGS"/>
</dbReference>
<dbReference type="InterPro" id="IPR006674">
    <property type="entry name" value="HD_domain"/>
</dbReference>
<dbReference type="Pfam" id="PF04607">
    <property type="entry name" value="RelA_SpoT"/>
    <property type="match status" value="1"/>
</dbReference>
<dbReference type="RefSeq" id="WP_408605862.1">
    <property type="nucleotide sequence ID" value="NZ_FMWL01000004.1"/>
</dbReference>
<dbReference type="CDD" id="cd01668">
    <property type="entry name" value="TGS_RSH"/>
    <property type="match status" value="1"/>
</dbReference>
<dbReference type="InterPro" id="IPR003607">
    <property type="entry name" value="HD/PDEase_dom"/>
</dbReference>
<dbReference type="InterPro" id="IPR033655">
    <property type="entry name" value="TGS_RelA/SpoT"/>
</dbReference>
<dbReference type="SUPFAM" id="SSF109604">
    <property type="entry name" value="HD-domain/PDEase-like"/>
    <property type="match status" value="1"/>
</dbReference>
<evidence type="ECO:0000256" key="3">
    <source>
        <dbReference type="ARBA" id="ARBA00048244"/>
    </source>
</evidence>
<dbReference type="UniPathway" id="UPA00908">
    <property type="reaction ID" value="UER00884"/>
</dbReference>
<dbReference type="PANTHER" id="PTHR21262:SF31">
    <property type="entry name" value="GTP PYROPHOSPHOKINASE"/>
    <property type="match status" value="1"/>
</dbReference>
<protein>
    <recommendedName>
        <fullName evidence="2">GTP diphosphokinase</fullName>
        <ecNumber evidence="2">2.7.6.5</ecNumber>
    </recommendedName>
</protein>
<feature type="domain" description="TGS" evidence="7">
    <location>
        <begin position="389"/>
        <end position="450"/>
    </location>
</feature>
<dbReference type="PANTHER" id="PTHR21262">
    <property type="entry name" value="GUANOSINE-3',5'-BIS DIPHOSPHATE 3'-PYROPHOSPHOHYDROLASE"/>
    <property type="match status" value="1"/>
</dbReference>
<dbReference type="Proteomes" id="UP000199208">
    <property type="component" value="Unassembled WGS sequence"/>
</dbReference>
<dbReference type="GO" id="GO:0008728">
    <property type="term" value="F:GTP diphosphokinase activity"/>
    <property type="evidence" value="ECO:0007669"/>
    <property type="project" value="UniProtKB-EC"/>
</dbReference>
<dbReference type="SUPFAM" id="SSF55021">
    <property type="entry name" value="ACT-like"/>
    <property type="match status" value="1"/>
</dbReference>
<dbReference type="EC" id="2.7.6.5" evidence="2"/>
<feature type="domain" description="ACT" evidence="5">
    <location>
        <begin position="660"/>
        <end position="734"/>
    </location>
</feature>
<evidence type="ECO:0000313" key="8">
    <source>
        <dbReference type="EMBL" id="SCZ78372.1"/>
    </source>
</evidence>
<accession>A0A1G5RW78</accession>
<evidence type="ECO:0000259" key="6">
    <source>
        <dbReference type="PROSITE" id="PS51831"/>
    </source>
</evidence>
<dbReference type="EMBL" id="FMWL01000004">
    <property type="protein sequence ID" value="SCZ78372.1"/>
    <property type="molecule type" value="Genomic_DNA"/>
</dbReference>
<sequence length="734" mass="84384">MSEMSLESFIMKLEQFNPYLNMDRIIKAYQFGESAHSGQFRKSGESYFTHPVQVSLILAELELDEDTIIAGLLHDVIEDTRYTFGELEKEFGRQVALLVDGVTKLGQIQYETKEEAQAENLRKMFLAMAKDIRVILIKLADRLHNMRTLKYMTDSKKREKAQETLEIYAPIAHRLGISRLKWELEDLSFLYLDPEGYYDLVTKVNRKREERESYINSVIKDIREALKEVQIDCEIVGRPKNFYSIYKKMIYQNKNFEEIYDLTAIRVLVDSIKDCYGVLGIVHNLWKPIPGRFKDYIAMPKPNMYQSLHTTVIGSQGEPFEIQIRTAEMHRIAEFGIAAHWKYKEGIENATQDDMEKRLAWLRQMMEWQRDLNDPREFMESLKIDLFTNQVFVFTPNGEVIELPVGSTPVDFAYKIHSAVGNKCVGAKVSGRIVPLNYKLANGQIVEILTSNASQGPSRDWLKFVVSTQAKNKIKQWFKKERREENIDKGREMFEREVKRNGLQVKELMKNEWLEPILSRLSLHSVDDMYAALGYGGIMLNQIVPKLREKYKATVKVPAMPTDIPAGGHVSSEIHEGKERKSKPSATGIILEGYDDILVRFAKCCNPVPGDDIIGYITRGRGVTIHRADCTNFEKTEDANNRFIEVSWDNRGKQVAYASEIQIIAPDRKGLLGEITVLISEFNLIVTGVNAKLTKNNMAIINLQVEINDSEQLVKLIKKIQNMPEIIEVKRVTS</sequence>
<dbReference type="CDD" id="cd00077">
    <property type="entry name" value="HDc"/>
    <property type="match status" value="1"/>
</dbReference>
<dbReference type="STRING" id="1120920.SAMN03080599_01233"/>
<dbReference type="SUPFAM" id="SSF81301">
    <property type="entry name" value="Nucleotidyltransferase"/>
    <property type="match status" value="1"/>
</dbReference>
<feature type="domain" description="HD" evidence="6">
    <location>
        <begin position="47"/>
        <end position="146"/>
    </location>
</feature>
<reference evidence="8 9" key="1">
    <citation type="submission" date="2016-10" db="EMBL/GenBank/DDBJ databases">
        <authorList>
            <person name="de Groot N.N."/>
        </authorList>
    </citation>
    <scope>NUCLEOTIDE SEQUENCE [LARGE SCALE GENOMIC DNA]</scope>
    <source>
        <strain evidence="8 9">DSM 2784</strain>
    </source>
</reference>
<comment type="catalytic activity">
    <reaction evidence="3">
        <text>GTP + ATP = guanosine 3'-diphosphate 5'-triphosphate + AMP</text>
        <dbReference type="Rhea" id="RHEA:22088"/>
        <dbReference type="ChEBI" id="CHEBI:30616"/>
        <dbReference type="ChEBI" id="CHEBI:37565"/>
        <dbReference type="ChEBI" id="CHEBI:142410"/>
        <dbReference type="ChEBI" id="CHEBI:456215"/>
        <dbReference type="EC" id="2.7.6.5"/>
    </reaction>
</comment>
<comment type="pathway">
    <text evidence="1">Purine metabolism; ppGpp biosynthesis; ppGpp from GTP: step 1/2.</text>
</comment>
<dbReference type="PROSITE" id="PS51880">
    <property type="entry name" value="TGS"/>
    <property type="match status" value="1"/>
</dbReference>
<dbReference type="FunFam" id="1.10.3210.10:FF:000001">
    <property type="entry name" value="GTP pyrophosphokinase RelA"/>
    <property type="match status" value="1"/>
</dbReference>
<evidence type="ECO:0000259" key="5">
    <source>
        <dbReference type="PROSITE" id="PS51671"/>
    </source>
</evidence>
<dbReference type="InterPro" id="IPR004811">
    <property type="entry name" value="RelA/Spo_fam"/>
</dbReference>